<comment type="caution">
    <text evidence="2">The sequence shown here is derived from an EMBL/GenBank/DDBJ whole genome shotgun (WGS) entry which is preliminary data.</text>
</comment>
<dbReference type="PANTHER" id="PTHR37017">
    <property type="entry name" value="AB HYDROLASE-1 DOMAIN-CONTAINING PROTEIN-RELATED"/>
    <property type="match status" value="1"/>
</dbReference>
<keyword evidence="3" id="KW-1185">Reference proteome</keyword>
<dbReference type="AlphaFoldDB" id="A0A0A2JQ22"/>
<dbReference type="Gene3D" id="3.40.50.1820">
    <property type="entry name" value="alpha/beta hydrolase"/>
    <property type="match status" value="1"/>
</dbReference>
<dbReference type="PANTHER" id="PTHR37017:SF11">
    <property type="entry name" value="ESTERASE_LIPASE_THIOESTERASE DOMAIN-CONTAINING PROTEIN"/>
    <property type="match status" value="1"/>
</dbReference>
<evidence type="ECO:0000313" key="3">
    <source>
        <dbReference type="Proteomes" id="UP000030143"/>
    </source>
</evidence>
<dbReference type="VEuPathDB" id="FungiDB:PEXP_017970"/>
<dbReference type="Proteomes" id="UP000030143">
    <property type="component" value="Unassembled WGS sequence"/>
</dbReference>
<accession>A0A0A2JQ22</accession>
<proteinExistence type="predicted"/>
<name>A0A0A2JQ22_PENEN</name>
<dbReference type="GO" id="GO:0072330">
    <property type="term" value="P:monocarboxylic acid biosynthetic process"/>
    <property type="evidence" value="ECO:0007669"/>
    <property type="project" value="UniProtKB-ARBA"/>
</dbReference>
<sequence>MSSDTKPTIILVHGAWHGSWCWKFQIPELEALGYVVETVDLPCVSGVVGTTQFDDAAQVRSVVESQTAMSKRVVLLAHSYGGPIASAAIKGLSEKGVLGMIALSAFIFPGGMDQGAVIRNIGGLPYVTWDVPSEGLFQTKDPRSLFFPPDAPSDRIEWAVPQLRPQSMAANMGIVPPQAWQDDSYTGRLGYIRCTADVVIPLEQQDTMIAGAGSQGKWVVRTLEGSGHSPFLSRPHEVAAALDEIINDFEAKL</sequence>
<reference evidence="2 3" key="1">
    <citation type="journal article" date="2015" name="Mol. Plant Microbe Interact.">
        <title>Genome, transcriptome, and functional analyses of Penicillium expansum provide new insights into secondary metabolism and pathogenicity.</title>
        <authorList>
            <person name="Ballester A.R."/>
            <person name="Marcet-Houben M."/>
            <person name="Levin E."/>
            <person name="Sela N."/>
            <person name="Selma-Lazaro C."/>
            <person name="Carmona L."/>
            <person name="Wisniewski M."/>
            <person name="Droby S."/>
            <person name="Gonzalez-Candelas L."/>
            <person name="Gabaldon T."/>
        </authorList>
    </citation>
    <scope>NUCLEOTIDE SEQUENCE [LARGE SCALE GENOMIC DNA]</scope>
    <source>
        <strain evidence="2 3">MD-8</strain>
    </source>
</reference>
<feature type="domain" description="AB hydrolase-1" evidence="1">
    <location>
        <begin position="9"/>
        <end position="241"/>
    </location>
</feature>
<evidence type="ECO:0000259" key="1">
    <source>
        <dbReference type="Pfam" id="PF12697"/>
    </source>
</evidence>
<dbReference type="GeneID" id="27676537"/>
<dbReference type="GO" id="GO:0017000">
    <property type="term" value="P:antibiotic biosynthetic process"/>
    <property type="evidence" value="ECO:0007669"/>
    <property type="project" value="UniProtKB-ARBA"/>
</dbReference>
<dbReference type="RefSeq" id="XP_016596823.1">
    <property type="nucleotide sequence ID" value="XM_016741118.1"/>
</dbReference>
<dbReference type="EMBL" id="JQFZ01000229">
    <property type="protein sequence ID" value="KGO54355.1"/>
    <property type="molecule type" value="Genomic_DNA"/>
</dbReference>
<protein>
    <recommendedName>
        <fullName evidence="1">AB hydrolase-1 domain-containing protein</fullName>
    </recommendedName>
</protein>
<dbReference type="STRING" id="27334.A0A0A2JQ22"/>
<dbReference type="HOGENOM" id="CLU_046066_1_3_1"/>
<dbReference type="InterPro" id="IPR029058">
    <property type="entry name" value="AB_hydrolase_fold"/>
</dbReference>
<dbReference type="InterPro" id="IPR000073">
    <property type="entry name" value="AB_hydrolase_1"/>
</dbReference>
<dbReference type="InterPro" id="IPR052897">
    <property type="entry name" value="Sec-Metab_Biosynth_Hydrolase"/>
</dbReference>
<dbReference type="Pfam" id="PF12697">
    <property type="entry name" value="Abhydrolase_6"/>
    <property type="match status" value="1"/>
</dbReference>
<dbReference type="SUPFAM" id="SSF53474">
    <property type="entry name" value="alpha/beta-Hydrolases"/>
    <property type="match status" value="1"/>
</dbReference>
<evidence type="ECO:0000313" key="2">
    <source>
        <dbReference type="EMBL" id="KGO54355.1"/>
    </source>
</evidence>
<organism evidence="2 3">
    <name type="scientific">Penicillium expansum</name>
    <name type="common">Blue mold rot fungus</name>
    <dbReference type="NCBI Taxonomy" id="27334"/>
    <lineage>
        <taxon>Eukaryota</taxon>
        <taxon>Fungi</taxon>
        <taxon>Dikarya</taxon>
        <taxon>Ascomycota</taxon>
        <taxon>Pezizomycotina</taxon>
        <taxon>Eurotiomycetes</taxon>
        <taxon>Eurotiomycetidae</taxon>
        <taxon>Eurotiales</taxon>
        <taxon>Aspergillaceae</taxon>
        <taxon>Penicillium</taxon>
    </lineage>
</organism>
<gene>
    <name evidence="2" type="ORF">PEX2_038430</name>
</gene>